<evidence type="ECO:0000256" key="8">
    <source>
        <dbReference type="SAM" id="MobiDB-lite"/>
    </source>
</evidence>
<dbReference type="Pfam" id="PF08242">
    <property type="entry name" value="Methyltransf_12"/>
    <property type="match status" value="1"/>
</dbReference>
<dbReference type="PROSITE" id="PS00012">
    <property type="entry name" value="PHOSPHOPANTETHEINE"/>
    <property type="match status" value="1"/>
</dbReference>
<dbReference type="SMART" id="SM00823">
    <property type="entry name" value="PKS_PP"/>
    <property type="match status" value="1"/>
</dbReference>
<keyword evidence="5" id="KW-0560">Oxidoreductase</keyword>
<evidence type="ECO:0000256" key="1">
    <source>
        <dbReference type="ARBA" id="ARBA00022450"/>
    </source>
</evidence>
<dbReference type="Gene3D" id="3.40.50.150">
    <property type="entry name" value="Vaccinia Virus protein VP39"/>
    <property type="match status" value="1"/>
</dbReference>
<dbReference type="Pfam" id="PF23297">
    <property type="entry name" value="ACP_SdgA_C"/>
    <property type="match status" value="1"/>
</dbReference>
<dbReference type="InterPro" id="IPR009081">
    <property type="entry name" value="PP-bd_ACP"/>
</dbReference>
<gene>
    <name evidence="12" type="ORF">SBRCBS47491_005222</name>
</gene>
<dbReference type="Gene3D" id="1.10.1200.10">
    <property type="entry name" value="ACP-like"/>
    <property type="match status" value="1"/>
</dbReference>
<dbReference type="InterPro" id="IPR029063">
    <property type="entry name" value="SAM-dependent_MTases_sf"/>
</dbReference>
<dbReference type="SUPFAM" id="SSF53335">
    <property type="entry name" value="S-adenosyl-L-methionine-dependent methyltransferases"/>
    <property type="match status" value="1"/>
</dbReference>
<dbReference type="Gene3D" id="3.40.50.720">
    <property type="entry name" value="NAD(P)-binding Rossmann-like Domain"/>
    <property type="match status" value="2"/>
</dbReference>
<dbReference type="CDD" id="cd00833">
    <property type="entry name" value="PKS"/>
    <property type="match status" value="1"/>
</dbReference>
<evidence type="ECO:0000259" key="11">
    <source>
        <dbReference type="PROSITE" id="PS52019"/>
    </source>
</evidence>
<dbReference type="InterPro" id="IPR016035">
    <property type="entry name" value="Acyl_Trfase/lysoPLipase"/>
</dbReference>
<evidence type="ECO:0000256" key="4">
    <source>
        <dbReference type="ARBA" id="ARBA00022679"/>
    </source>
</evidence>
<dbReference type="PANTHER" id="PTHR43775">
    <property type="entry name" value="FATTY ACID SYNTHASE"/>
    <property type="match status" value="1"/>
</dbReference>
<reference evidence="12 13" key="1">
    <citation type="submission" date="2024-01" db="EMBL/GenBank/DDBJ databases">
        <authorList>
            <person name="Allen C."/>
            <person name="Tagirdzhanova G."/>
        </authorList>
    </citation>
    <scope>NUCLEOTIDE SEQUENCE [LARGE SCALE GENOMIC DNA]</scope>
</reference>
<dbReference type="InterPro" id="IPR014043">
    <property type="entry name" value="Acyl_transferase_dom"/>
</dbReference>
<organism evidence="12 13">
    <name type="scientific">Sporothrix bragantina</name>
    <dbReference type="NCBI Taxonomy" id="671064"/>
    <lineage>
        <taxon>Eukaryota</taxon>
        <taxon>Fungi</taxon>
        <taxon>Dikarya</taxon>
        <taxon>Ascomycota</taxon>
        <taxon>Pezizomycotina</taxon>
        <taxon>Sordariomycetes</taxon>
        <taxon>Sordariomycetidae</taxon>
        <taxon>Ophiostomatales</taxon>
        <taxon>Ophiostomataceae</taxon>
        <taxon>Sporothrix</taxon>
    </lineage>
</organism>
<name>A0ABP0BV52_9PEZI</name>
<keyword evidence="3" id="KW-0489">Methyltransferase</keyword>
<dbReference type="InterPro" id="IPR014031">
    <property type="entry name" value="Ketoacyl_synth_C"/>
</dbReference>
<dbReference type="SMART" id="SM00825">
    <property type="entry name" value="PKS_KS"/>
    <property type="match status" value="1"/>
</dbReference>
<dbReference type="InterPro" id="IPR049900">
    <property type="entry name" value="PKS_mFAS_DH"/>
</dbReference>
<dbReference type="InterPro" id="IPR013968">
    <property type="entry name" value="PKS_KR"/>
</dbReference>
<feature type="domain" description="Carrier" evidence="9">
    <location>
        <begin position="2492"/>
        <end position="2566"/>
    </location>
</feature>
<dbReference type="InterPro" id="IPR049552">
    <property type="entry name" value="PKS_DH_N"/>
</dbReference>
<dbReference type="Pfam" id="PF21089">
    <property type="entry name" value="PKS_DH_N"/>
    <property type="match status" value="1"/>
</dbReference>
<feature type="region of interest" description="N-terminal hotdog fold" evidence="7">
    <location>
        <begin position="988"/>
        <end position="1132"/>
    </location>
</feature>
<dbReference type="Gene3D" id="3.10.129.110">
    <property type="entry name" value="Polyketide synthase dehydratase"/>
    <property type="match status" value="1"/>
</dbReference>
<evidence type="ECO:0000259" key="9">
    <source>
        <dbReference type="PROSITE" id="PS50075"/>
    </source>
</evidence>
<evidence type="ECO:0000256" key="2">
    <source>
        <dbReference type="ARBA" id="ARBA00022553"/>
    </source>
</evidence>
<keyword evidence="2" id="KW-0597">Phosphoprotein</keyword>
<dbReference type="Gene3D" id="3.40.47.10">
    <property type="match status" value="1"/>
</dbReference>
<dbReference type="PANTHER" id="PTHR43775:SF20">
    <property type="entry name" value="HYBRID PKS-NRPS SYNTHETASE APDA"/>
    <property type="match status" value="1"/>
</dbReference>
<feature type="active site" description="Proton donor; for dehydratase activity" evidence="7">
    <location>
        <position position="1206"/>
    </location>
</feature>
<keyword evidence="13" id="KW-1185">Reference proteome</keyword>
<dbReference type="CDD" id="cd02440">
    <property type="entry name" value="AdoMet_MTases"/>
    <property type="match status" value="1"/>
</dbReference>
<dbReference type="InterPro" id="IPR020807">
    <property type="entry name" value="PKS_DH"/>
</dbReference>
<dbReference type="Pfam" id="PF16197">
    <property type="entry name" value="KAsynt_C_assoc"/>
    <property type="match status" value="1"/>
</dbReference>
<dbReference type="SMART" id="SM00826">
    <property type="entry name" value="PKS_DH"/>
    <property type="match status" value="1"/>
</dbReference>
<dbReference type="InterPro" id="IPR042104">
    <property type="entry name" value="PKS_dehydratase_sf"/>
</dbReference>
<comment type="caution">
    <text evidence="12">The sequence shown here is derived from an EMBL/GenBank/DDBJ whole genome shotgun (WGS) entry which is preliminary data.</text>
</comment>
<dbReference type="SMART" id="SM00827">
    <property type="entry name" value="PKS_AT"/>
    <property type="match status" value="1"/>
</dbReference>
<keyword evidence="1" id="KW-0596">Phosphopantetheine</keyword>
<dbReference type="Pfam" id="PF00109">
    <property type="entry name" value="ketoacyl-synt"/>
    <property type="match status" value="1"/>
</dbReference>
<feature type="region of interest" description="Disordered" evidence="8">
    <location>
        <begin position="2571"/>
        <end position="2604"/>
    </location>
</feature>
<dbReference type="Proteomes" id="UP001642406">
    <property type="component" value="Unassembled WGS sequence"/>
</dbReference>
<dbReference type="InterPro" id="IPR016036">
    <property type="entry name" value="Malonyl_transacylase_ACP-bd"/>
</dbReference>
<feature type="region of interest" description="C-terminal hotdog fold" evidence="7">
    <location>
        <begin position="1150"/>
        <end position="1307"/>
    </location>
</feature>
<evidence type="ECO:0000256" key="7">
    <source>
        <dbReference type="PROSITE-ProRule" id="PRU01363"/>
    </source>
</evidence>
<feature type="active site" description="Proton acceptor; for dehydratase activity" evidence="7">
    <location>
        <position position="1020"/>
    </location>
</feature>
<evidence type="ECO:0000313" key="13">
    <source>
        <dbReference type="Proteomes" id="UP001642406"/>
    </source>
</evidence>
<dbReference type="SUPFAM" id="SSF55048">
    <property type="entry name" value="Probable ACP-binding domain of malonyl-CoA ACP transacylase"/>
    <property type="match status" value="1"/>
</dbReference>
<dbReference type="InterPro" id="IPR057326">
    <property type="entry name" value="KR_dom"/>
</dbReference>
<evidence type="ECO:0000256" key="3">
    <source>
        <dbReference type="ARBA" id="ARBA00022603"/>
    </source>
</evidence>
<dbReference type="SMART" id="SM00822">
    <property type="entry name" value="PKS_KR"/>
    <property type="match status" value="1"/>
</dbReference>
<keyword evidence="6" id="KW-0511">Multifunctional enzyme</keyword>
<feature type="domain" description="Ketosynthase family 3 (KS3)" evidence="10">
    <location>
        <begin position="7"/>
        <end position="449"/>
    </location>
</feature>
<dbReference type="InterPro" id="IPR036736">
    <property type="entry name" value="ACP-like_sf"/>
</dbReference>
<evidence type="ECO:0000256" key="6">
    <source>
        <dbReference type="ARBA" id="ARBA00023268"/>
    </source>
</evidence>
<evidence type="ECO:0000313" key="12">
    <source>
        <dbReference type="EMBL" id="CAK7223488.1"/>
    </source>
</evidence>
<evidence type="ECO:0000259" key="10">
    <source>
        <dbReference type="PROSITE" id="PS52004"/>
    </source>
</evidence>
<dbReference type="InterPro" id="IPR013217">
    <property type="entry name" value="Methyltransf_12"/>
</dbReference>
<dbReference type="SUPFAM" id="SSF53901">
    <property type="entry name" value="Thiolase-like"/>
    <property type="match status" value="1"/>
</dbReference>
<dbReference type="InterPro" id="IPR001227">
    <property type="entry name" value="Ac_transferase_dom_sf"/>
</dbReference>
<keyword evidence="4" id="KW-0808">Transferase</keyword>
<dbReference type="Pfam" id="PF14765">
    <property type="entry name" value="PS-DH"/>
    <property type="match status" value="1"/>
</dbReference>
<dbReference type="InterPro" id="IPR036291">
    <property type="entry name" value="NAD(P)-bd_dom_sf"/>
</dbReference>
<dbReference type="PROSITE" id="PS50075">
    <property type="entry name" value="CARRIER"/>
    <property type="match status" value="1"/>
</dbReference>
<dbReference type="InterPro" id="IPR020841">
    <property type="entry name" value="PKS_Beta-ketoAc_synthase_dom"/>
</dbReference>
<protein>
    <submittedName>
        <fullName evidence="12">Type I Iterative PKS</fullName>
    </submittedName>
</protein>
<proteinExistence type="predicted"/>
<dbReference type="InterPro" id="IPR032821">
    <property type="entry name" value="PKS_assoc"/>
</dbReference>
<dbReference type="Pfam" id="PF00698">
    <property type="entry name" value="Acyl_transf_1"/>
    <property type="match status" value="1"/>
</dbReference>
<dbReference type="InterPro" id="IPR020806">
    <property type="entry name" value="PKS_PP-bd"/>
</dbReference>
<dbReference type="InterPro" id="IPR006162">
    <property type="entry name" value="Ppantetheine_attach_site"/>
</dbReference>
<accession>A0ABP0BV52</accession>
<dbReference type="Gene3D" id="3.30.70.3290">
    <property type="match status" value="1"/>
</dbReference>
<dbReference type="InterPro" id="IPR014030">
    <property type="entry name" value="Ketoacyl_synth_N"/>
</dbReference>
<sequence>MVERSIPEPIAVVGSGCRMAGGSSTPSKLWSLLKEPRDLLSEVPMSRFNVKSFYHPDGEHHGATNATHAYLLDESEDVRTFDYNFFNINPREAESIDPQQRMLLETVYEGMEACGYSIQSLQGSDTCVFVGQSSDDYTAMLQRDIETIPHYFATGVARSIMSNRLSHFFDWKGASICLDTACSSSLIALHLCIQELRNGTSKLAVAAGVNLILGPEVYIMESKLHMLSPTGRSRMWDANADGYARGEGCVAVFLKTLSQALADGDHIECIIRETGMNQDGHTPGLTMPNPNAQSDMIRATYARAGLDLTRKEDRCQFFEAHGTGTKAGDPVEAEAVYNAFFTDPVTKDDIAFSEEERLYVGSIKTVLGHLESGAGLAGFLRASLAVQNGVIPPNMHFGTLNPKIEPFYHRLCVPTEALPWPALPEGVPRRASLNSFGFGGSNAHAIIESWENAPENKEIKTDTRLNGQDTSSTVPHGPLILSANSQAALVAAAAALSDHLEKQETESPEASLADLAWTLQNKRSEFAYRAYASGTTRAEIRASLAAGLKAAKNAEAALSSTNSFVTEALPVTAELPPRILGIFTGQGAQWPTMGAELHKHSVLFRRSLEQLEASLAQLPVEADRPAWSLTEELLKPAETSRIREAALSQPLCTALQIALVDLLRAAGITFSGVVGHSSGEIAAAYAVDYLSASDAIRIAYYRGVHAIKARDGPQPGKMMAVGMSYEDAVAFCGADTPFEGRIVAAASNSKSSTTLSGDADAIDEAEAKLKADGVFARVLQVDTAYHSHHMQRCSDAYLESLKKCAITVRAPPVAPDAGFVWFSSVHGSDGRSIYEPDTFRDTYWVDNMAQPVLFAQALDRAATESHVFDMVLEVGPHPALKGPASEVLRTVTGVDLPYTGVLSRGGNDLAAFSSALGFVWSHFQSPAKVVDFEAFRKACVGDVGDDDQTLVSPRLVKDLPGYAWDHDVPLWKESIISKKYRLREDPTHELLGWMTATGNGNEIRWRNVMKITELEWLRGHMFQNQILFPAAGYVSMAVEAAVHLVKNQSALAERGAVAQIVELQDLHIHAAITIDPDAAGTEVIFVIRVVEGEVDGKLIAEFSCFSGSVDGTTTDAEKVNFTGRAVVTLGTADEADATVLPARVPPVLPMADVDVTRFYSELEKIGLRYSGDFVVESAQRRLGLATAVINRPATNAALHVHPATLDAAFQGVMAAFCFPGDGRMWTSYLPTGIRTVRVNIAAARVRMEEFAEDPANVSQAVADCFLSDATSKVIAGDLDLFNARDSRLCEVQITGLTCSSFTKPGPKNDRKTFSKIVWRPQVASGMSPEDQPAIPDDMFEEINTLDRISVYFLRRLIEQVSEAEFAAAEWQFQSVLRWAKDFLLPKIDNGLHRRLTPATANDTPEMVAGWLEKYGDGVDMELAWAVGNNLPAMVRGEVPALQVLMENDRLNRLYRDGVGLDVVYSQFNALIKQMNHEHPGLRVLEIGAGTGGASVGAIKAVSPHFSSYTYTDISPAFFEKAKARFTPEELAKMEFRVLDIERDPLEQGFDAEGYDLILASNVLHATKYLSNTLANCRKITKPGGRMIIIEITGDAVYTSFIMSGLPGWWLGKDDGRIYGPLASEARWDELMQGAGFSGVDVSCSELDDFYGLVMSTQAVDDRIALLREPLAVGTWDRAPAAVTASAVSSLVVVGGRTLAVNRVTQTIRRLLRPLGVNVVLVPDIADIVTVRLANAAVLCLADLDEPMFKNMTEPKFKGMQTMVLESAALLWVTKNRRTAEPYSNMAVGLARVIAFESPHLVMQFLDVDTFVGGFGSQGTAEATLFAEALLRLVYLSSPDFADVFWVRETEICIEDGRVFVPRIMADDELNDRLNADRRPISKTLLLDGPDSDASGASNVAIVQEAGHMHILEAEPLHLTASTNSSIVADSHRIKLQASSLYPLRPRDGKTLFVGIGTDLDDDNKLVLVNSTENGSVVHVAPSNIIATFEKSDNSAPETLQQLLVEVLAESLTSDTEGTLWIHGGSTSLVDCVVSKAKSKALVLVATTTAHEGQRHAAQAVIHRYDNERRVLSLLPKGSLTYTNLDVTVETDVISRIVCNASNLAAETSVDARPLFKTTQTGKAAALNLSSTELTAVLARTHAVQPSSTAALEDGIISIENVADLPTGSLPPTQVIRWSTAKPVVAQVFPTASVNLFKSDKTYFLIGLTGALGLSICGWMADHGARHIAIASRHANVDPHVLDDFRRRGATDVRVYALDVTNKEDLHAVHARICAEMPPIAGVANAAMVLRDKPFNNCTLDDFTYVFGPKVDGSRYLDELFSKPGELDFFVFFSSLACIIGNKAQSNYSAANMFMHTLATQRRQRGLPAAVIDIAMLLGVGYVDRALSTYESRLVGMYGYIGLFESEMQSIFASAILAGHPESAVARSRNQSPQIITGLPHNAATRFSTKPLFAHIRQAEEQATTTAGGKAELSTCVLGQLAEAANKGEATLAILEAAFSRKVELILQLPADKIESKVPLIKLGIDSLVAVELRSWFLKELNIDMAVLKFLGGSSIVDICRDALGQLASLSSSTNVPAPLPSPPPSDAESLHMRTPSSSTTGGEC</sequence>
<dbReference type="Gene3D" id="3.40.366.10">
    <property type="entry name" value="Malonyl-Coenzyme A Acyl Carrier Protein, domain 2"/>
    <property type="match status" value="1"/>
</dbReference>
<dbReference type="SUPFAM" id="SSF52151">
    <property type="entry name" value="FabD/lysophospholipase-like"/>
    <property type="match status" value="1"/>
</dbReference>
<dbReference type="Pfam" id="PF02801">
    <property type="entry name" value="Ketoacyl-synt_C"/>
    <property type="match status" value="1"/>
</dbReference>
<dbReference type="SUPFAM" id="SSF51735">
    <property type="entry name" value="NAD(P)-binding Rossmann-fold domains"/>
    <property type="match status" value="2"/>
</dbReference>
<feature type="compositionally biased region" description="Polar residues" evidence="8">
    <location>
        <begin position="2594"/>
        <end position="2604"/>
    </location>
</feature>
<dbReference type="InterPro" id="IPR016039">
    <property type="entry name" value="Thiolase-like"/>
</dbReference>
<dbReference type="EMBL" id="CAWUHC010000044">
    <property type="protein sequence ID" value="CAK7223488.1"/>
    <property type="molecule type" value="Genomic_DNA"/>
</dbReference>
<dbReference type="PROSITE" id="PS52004">
    <property type="entry name" value="KS3_2"/>
    <property type="match status" value="1"/>
</dbReference>
<evidence type="ECO:0000256" key="5">
    <source>
        <dbReference type="ARBA" id="ARBA00023002"/>
    </source>
</evidence>
<feature type="domain" description="PKS/mFAS DH" evidence="11">
    <location>
        <begin position="988"/>
        <end position="1307"/>
    </location>
</feature>
<dbReference type="InterPro" id="IPR049551">
    <property type="entry name" value="PKS_DH_C"/>
</dbReference>
<dbReference type="PROSITE" id="PS52019">
    <property type="entry name" value="PKS_MFAS_DH"/>
    <property type="match status" value="1"/>
</dbReference>
<dbReference type="Pfam" id="PF08659">
    <property type="entry name" value="KR"/>
    <property type="match status" value="1"/>
</dbReference>
<dbReference type="InterPro" id="IPR050091">
    <property type="entry name" value="PKS_NRPS_Biosynth_Enz"/>
</dbReference>
<dbReference type="SUPFAM" id="SSF47336">
    <property type="entry name" value="ACP-like"/>
    <property type="match status" value="1"/>
</dbReference>